<evidence type="ECO:0000313" key="1">
    <source>
        <dbReference type="EMBL" id="TDL98062.1"/>
    </source>
</evidence>
<reference evidence="1 2" key="1">
    <citation type="submission" date="2019-01" db="EMBL/GenBank/DDBJ databases">
        <title>Draft genome sequences of the type strains of six Macrococcus species.</title>
        <authorList>
            <person name="Mazhar S."/>
            <person name="Altermann E."/>
            <person name="Hill C."/>
            <person name="Mcauliffe O."/>
        </authorList>
    </citation>
    <scope>NUCLEOTIDE SEQUENCE [LARGE SCALE GENOMIC DNA]</scope>
    <source>
        <strain evidence="1 2">CCM4811</strain>
    </source>
</reference>
<name>A0A4R6BE64_9STAP</name>
<evidence type="ECO:0000313" key="2">
    <source>
        <dbReference type="Proteomes" id="UP000295310"/>
    </source>
</evidence>
<comment type="caution">
    <text evidence="1">The sequence shown here is derived from an EMBL/GenBank/DDBJ whole genome shotgun (WGS) entry which is preliminary data.</text>
</comment>
<dbReference type="EMBL" id="SCWA01000007">
    <property type="protein sequence ID" value="TDL98062.1"/>
    <property type="molecule type" value="Genomic_DNA"/>
</dbReference>
<sequence>MRTDYNNWQPYSVEQLHKIFKEADFPWGIAGGWAIDLYIGRQTRQHDDIDIMVLNCDFQKIFAYLRRFTIYTAKDGELSIWDGQRLDDSYSLWVSERDNSPFRFQIMLIEVNEDKWLYKRNNEIQCNLNSLFIKSVEEIPIISPEIQMLYKLDSNCVRPKDLEDFKAIKDHLNVRQKNWLMNYLSFNYSHRGD</sequence>
<dbReference type="InterPro" id="IPR043519">
    <property type="entry name" value="NT_sf"/>
</dbReference>
<gene>
    <name evidence="1" type="ORF">ERX27_05135</name>
</gene>
<dbReference type="Pfam" id="PF10706">
    <property type="entry name" value="Aminoglyc_resit"/>
    <property type="match status" value="1"/>
</dbReference>
<dbReference type="Proteomes" id="UP000295310">
    <property type="component" value="Unassembled WGS sequence"/>
</dbReference>
<organism evidence="1 2">
    <name type="scientific">Macrococcus brunensis</name>
    <dbReference type="NCBI Taxonomy" id="198483"/>
    <lineage>
        <taxon>Bacteria</taxon>
        <taxon>Bacillati</taxon>
        <taxon>Bacillota</taxon>
        <taxon>Bacilli</taxon>
        <taxon>Bacillales</taxon>
        <taxon>Staphylococcaceae</taxon>
        <taxon>Macrococcus</taxon>
    </lineage>
</organism>
<dbReference type="InterPro" id="IPR019646">
    <property type="entry name" value="Aminoglyc_AdlTrfase"/>
</dbReference>
<dbReference type="RefSeq" id="WP_133431765.1">
    <property type="nucleotide sequence ID" value="NZ_SCWA01000007.1"/>
</dbReference>
<protein>
    <recommendedName>
        <fullName evidence="3">Amino acid transporter</fullName>
    </recommendedName>
</protein>
<dbReference type="OrthoDB" id="2417905at2"/>
<proteinExistence type="predicted"/>
<dbReference type="Gene3D" id="3.30.460.40">
    <property type="match status" value="1"/>
</dbReference>
<accession>A0A4R6BE64</accession>
<keyword evidence="2" id="KW-1185">Reference proteome</keyword>
<dbReference type="AlphaFoldDB" id="A0A4R6BE64"/>
<evidence type="ECO:0008006" key="3">
    <source>
        <dbReference type="Google" id="ProtNLM"/>
    </source>
</evidence>
<dbReference type="SUPFAM" id="SSF81301">
    <property type="entry name" value="Nucleotidyltransferase"/>
    <property type="match status" value="1"/>
</dbReference>